<dbReference type="GO" id="GO:0008745">
    <property type="term" value="F:N-acetylmuramoyl-L-alanine amidase activity"/>
    <property type="evidence" value="ECO:0007669"/>
    <property type="project" value="UniProtKB-EC"/>
</dbReference>
<protein>
    <recommendedName>
        <fullName evidence="3">N-acetylmuramoyl-L-alanine amidase</fullName>
        <ecNumber evidence="3">3.5.1.28</ecNumber>
    </recommendedName>
</protein>
<evidence type="ECO:0000256" key="1">
    <source>
        <dbReference type="ARBA" id="ARBA00001561"/>
    </source>
</evidence>
<dbReference type="GO" id="GO:0001897">
    <property type="term" value="P:symbiont-mediated cytolysis of host cell"/>
    <property type="evidence" value="ECO:0007669"/>
    <property type="project" value="UniProtKB-ARBA"/>
</dbReference>
<keyword evidence="4" id="KW-0929">Antimicrobial</keyword>
<feature type="domain" description="Peptidase C51" evidence="6">
    <location>
        <begin position="4"/>
        <end position="134"/>
    </location>
</feature>
<evidence type="ECO:0000256" key="5">
    <source>
        <dbReference type="ARBA" id="ARBA00023268"/>
    </source>
</evidence>
<evidence type="ECO:0000256" key="4">
    <source>
        <dbReference type="ARBA" id="ARBA00022529"/>
    </source>
</evidence>
<evidence type="ECO:0000313" key="8">
    <source>
        <dbReference type="Proteomes" id="UP000207683"/>
    </source>
</evidence>
<dbReference type="SMART" id="SM00287">
    <property type="entry name" value="SH3b"/>
    <property type="match status" value="1"/>
</dbReference>
<dbReference type="EC" id="3.5.1.28" evidence="3"/>
<dbReference type="InterPro" id="IPR038765">
    <property type="entry name" value="Papain-like_cys_pep_sf"/>
</dbReference>
<dbReference type="KEGG" id="vg:24366523"/>
<dbReference type="Pfam" id="PF05257">
    <property type="entry name" value="CHAP"/>
    <property type="match status" value="1"/>
</dbReference>
<evidence type="ECO:0000256" key="2">
    <source>
        <dbReference type="ARBA" id="ARBA00007553"/>
    </source>
</evidence>
<sequence>MVNQAQVKQWIDTHVGKWVDFDGMYGAQCMDLAVQYAHDLWGFRLTGNAENLRNQALPAGWQRIKNSRGFVPQQGDIFVWYGTKHPYGHTGIVISATLNNYTALEQNMVTGKGQAADKAAINTRPYPSEFWGVVRPPITSGGNITPPDQNGTGGKLTAQRGTFKANSAVNIRRAPNTKTGTVAGVLKAGQTVNYDNIIDADGWRWVSWVGASGNRNYSAVRRLSDNFRTGLCY</sequence>
<reference evidence="7 8" key="1">
    <citation type="journal article" date="2010" name="Appl. Environ. Microbiol.">
        <title>Genome organization and characterization of the virulent lactococcal phage 1358 and its similarities to Listeria phages.</title>
        <authorList>
            <person name="Dupuis M.E."/>
            <person name="Moineau S."/>
        </authorList>
    </citation>
    <scope>NUCLEOTIDE SEQUENCE [LARGE SCALE GENOMIC DNA]</scope>
</reference>
<keyword evidence="8" id="KW-1185">Reference proteome</keyword>
<dbReference type="InterPro" id="IPR007921">
    <property type="entry name" value="CHAP_dom"/>
</dbReference>
<proteinExistence type="inferred from homology"/>
<dbReference type="Gene3D" id="3.90.1720.10">
    <property type="entry name" value="endopeptidase domain like (from Nostoc punctiforme)"/>
    <property type="match status" value="1"/>
</dbReference>
<dbReference type="Pfam" id="PF08460">
    <property type="entry name" value="SH3_5"/>
    <property type="match status" value="1"/>
</dbReference>
<accession>D3W0F3</accession>
<keyword evidence="5" id="KW-0511">Multifunctional enzyme</keyword>
<comment type="catalytic activity">
    <reaction evidence="1">
        <text>Hydrolyzes the link between N-acetylmuramoyl residues and L-amino acid residues in certain cell-wall glycopeptides.</text>
        <dbReference type="EC" id="3.5.1.28"/>
    </reaction>
</comment>
<name>D3W0F3_9CAUD</name>
<organism evidence="7 8">
    <name type="scientific">Lactococcus phage 1358</name>
    <dbReference type="NCBI Taxonomy" id="741942"/>
    <lineage>
        <taxon>Viruses</taxon>
        <taxon>Duplodnaviria</taxon>
        <taxon>Heunggongvirae</taxon>
        <taxon>Uroviricota</taxon>
        <taxon>Caudoviricetes</taxon>
        <taxon>Whiteheadvirus</taxon>
        <taxon>Whiteheadvirus wv1358</taxon>
    </lineage>
</organism>
<dbReference type="Proteomes" id="UP000207683">
    <property type="component" value="Segment"/>
</dbReference>
<dbReference type="RefSeq" id="YP_009140409.1">
    <property type="nucleotide sequence ID" value="NC_027120.1"/>
</dbReference>
<evidence type="ECO:0000313" key="7">
    <source>
        <dbReference type="EMBL" id="ADD25719.1"/>
    </source>
</evidence>
<dbReference type="SUPFAM" id="SSF54001">
    <property type="entry name" value="Cysteine proteinases"/>
    <property type="match status" value="1"/>
</dbReference>
<dbReference type="OrthoDB" id="15584at10239"/>
<comment type="similarity">
    <text evidence="2">Belongs to the N-acetylmuramoyl-L-alanine amidase 2 family.</text>
</comment>
<dbReference type="Gene3D" id="2.30.30.40">
    <property type="entry name" value="SH3 Domains"/>
    <property type="match status" value="1"/>
</dbReference>
<dbReference type="InterPro" id="IPR003646">
    <property type="entry name" value="SH3-like_bac-type"/>
</dbReference>
<evidence type="ECO:0000259" key="6">
    <source>
        <dbReference type="PROSITE" id="PS50911"/>
    </source>
</evidence>
<evidence type="ECO:0000256" key="3">
    <source>
        <dbReference type="ARBA" id="ARBA00011901"/>
    </source>
</evidence>
<dbReference type="EMBL" id="GQ403788">
    <property type="protein sequence ID" value="ADD25719.1"/>
    <property type="molecule type" value="Genomic_DNA"/>
</dbReference>
<dbReference type="PROSITE" id="PS50911">
    <property type="entry name" value="CHAP"/>
    <property type="match status" value="1"/>
</dbReference>
<dbReference type="GeneID" id="24366523"/>